<keyword evidence="4" id="KW-1185">Reference proteome</keyword>
<dbReference type="PRINTS" id="PR00359">
    <property type="entry name" value="BP450"/>
</dbReference>
<keyword evidence="2" id="KW-0503">Monooxygenase</keyword>
<keyword evidence="2" id="KW-0479">Metal-binding</keyword>
<reference evidence="4" key="1">
    <citation type="journal article" date="2019" name="Int. J. Syst. Evol. Microbiol.">
        <title>The Global Catalogue of Microorganisms (GCM) 10K type strain sequencing project: providing services to taxonomists for standard genome sequencing and annotation.</title>
        <authorList>
            <consortium name="The Broad Institute Genomics Platform"/>
            <consortium name="The Broad Institute Genome Sequencing Center for Infectious Disease"/>
            <person name="Wu L."/>
            <person name="Ma J."/>
        </authorList>
    </citation>
    <scope>NUCLEOTIDE SEQUENCE [LARGE SCALE GENOMIC DNA]</scope>
    <source>
        <strain evidence="4">JCM 11136</strain>
    </source>
</reference>
<keyword evidence="2" id="KW-0349">Heme</keyword>
<proteinExistence type="inferred from homology"/>
<dbReference type="EMBL" id="BAAAHQ010000011">
    <property type="protein sequence ID" value="GAA0926150.1"/>
    <property type="molecule type" value="Genomic_DNA"/>
</dbReference>
<dbReference type="InterPro" id="IPR017972">
    <property type="entry name" value="Cyt_P450_CS"/>
</dbReference>
<dbReference type="InterPro" id="IPR001128">
    <property type="entry name" value="Cyt_P450"/>
</dbReference>
<evidence type="ECO:0000256" key="2">
    <source>
        <dbReference type="RuleBase" id="RU000461"/>
    </source>
</evidence>
<evidence type="ECO:0000313" key="4">
    <source>
        <dbReference type="Proteomes" id="UP001501578"/>
    </source>
</evidence>
<keyword evidence="2" id="KW-0408">Iron</keyword>
<comment type="caution">
    <text evidence="3">The sequence shown here is derived from an EMBL/GenBank/DDBJ whole genome shotgun (WGS) entry which is preliminary data.</text>
</comment>
<evidence type="ECO:0000313" key="3">
    <source>
        <dbReference type="EMBL" id="GAA0926150.1"/>
    </source>
</evidence>
<dbReference type="Pfam" id="PF00067">
    <property type="entry name" value="p450"/>
    <property type="match status" value="1"/>
</dbReference>
<dbReference type="SUPFAM" id="SSF48264">
    <property type="entry name" value="Cytochrome P450"/>
    <property type="match status" value="1"/>
</dbReference>
<dbReference type="PROSITE" id="PS00086">
    <property type="entry name" value="CYTOCHROME_P450"/>
    <property type="match status" value="1"/>
</dbReference>
<evidence type="ECO:0000256" key="1">
    <source>
        <dbReference type="ARBA" id="ARBA00010617"/>
    </source>
</evidence>
<dbReference type="Proteomes" id="UP001501578">
    <property type="component" value="Unassembled WGS sequence"/>
</dbReference>
<dbReference type="PANTHER" id="PTHR46696:SF1">
    <property type="entry name" value="CYTOCHROME P450 YJIB-RELATED"/>
    <property type="match status" value="1"/>
</dbReference>
<evidence type="ECO:0008006" key="5">
    <source>
        <dbReference type="Google" id="ProtNLM"/>
    </source>
</evidence>
<keyword evidence="2" id="KW-0560">Oxidoreductase</keyword>
<dbReference type="PANTHER" id="PTHR46696">
    <property type="entry name" value="P450, PUTATIVE (EUROFUNG)-RELATED"/>
    <property type="match status" value="1"/>
</dbReference>
<name>A0ABP3ZUJ2_9ACTN</name>
<organism evidence="3 4">
    <name type="scientific">Nonomuraea longicatena</name>
    <dbReference type="NCBI Taxonomy" id="83682"/>
    <lineage>
        <taxon>Bacteria</taxon>
        <taxon>Bacillati</taxon>
        <taxon>Actinomycetota</taxon>
        <taxon>Actinomycetes</taxon>
        <taxon>Streptosporangiales</taxon>
        <taxon>Streptosporangiaceae</taxon>
        <taxon>Nonomuraea</taxon>
    </lineage>
</organism>
<comment type="similarity">
    <text evidence="1 2">Belongs to the cytochrome P450 family.</text>
</comment>
<protein>
    <recommendedName>
        <fullName evidence="5">Cytochrome P450</fullName>
    </recommendedName>
</protein>
<dbReference type="Gene3D" id="1.10.630.10">
    <property type="entry name" value="Cytochrome P450"/>
    <property type="match status" value="1"/>
</dbReference>
<dbReference type="InterPro" id="IPR036396">
    <property type="entry name" value="Cyt_P450_sf"/>
</dbReference>
<dbReference type="InterPro" id="IPR002397">
    <property type="entry name" value="Cyt_P450_B"/>
</dbReference>
<sequence length="104" mass="11380">MEVGGELIARGQTVELLVGAANHDPGRFERPGEFDITRSAQGHLSFGHGIHQCLGQQLARVELRVALPAVFARFPNLRLAAPLQEIPMQDDSPLYGPKSVPVEW</sequence>
<gene>
    <name evidence="3" type="ORF">GCM10009560_27990</name>
</gene>
<accession>A0ABP3ZUJ2</accession>